<protein>
    <submittedName>
        <fullName evidence="2">Diguanylate cyclase DgcP</fullName>
        <ecNumber evidence="2">2.7.7.65</ecNumber>
    </submittedName>
</protein>
<dbReference type="PANTHER" id="PTHR45138">
    <property type="entry name" value="REGULATORY COMPONENTS OF SENSORY TRANSDUCTION SYSTEM"/>
    <property type="match status" value="1"/>
</dbReference>
<dbReference type="EC" id="2.7.7.65" evidence="2"/>
<dbReference type="InterPro" id="IPR050469">
    <property type="entry name" value="Diguanylate_Cyclase"/>
</dbReference>
<dbReference type="GO" id="GO:0052621">
    <property type="term" value="F:diguanylate cyclase activity"/>
    <property type="evidence" value="ECO:0007669"/>
    <property type="project" value="UniProtKB-EC"/>
</dbReference>
<dbReference type="Proteomes" id="UP001477947">
    <property type="component" value="Chromosome"/>
</dbReference>
<evidence type="ECO:0000313" key="3">
    <source>
        <dbReference type="Proteomes" id="UP001477947"/>
    </source>
</evidence>
<evidence type="ECO:0000259" key="1">
    <source>
        <dbReference type="PROSITE" id="PS50887"/>
    </source>
</evidence>
<dbReference type="EMBL" id="CP154622">
    <property type="protein sequence ID" value="XAM41193.1"/>
    <property type="molecule type" value="Genomic_DNA"/>
</dbReference>
<proteinExistence type="predicted"/>
<dbReference type="NCBIfam" id="TIGR00254">
    <property type="entry name" value="GGDEF"/>
    <property type="match status" value="1"/>
</dbReference>
<dbReference type="CDD" id="cd01949">
    <property type="entry name" value="GGDEF"/>
    <property type="match status" value="1"/>
</dbReference>
<dbReference type="InterPro" id="IPR029787">
    <property type="entry name" value="Nucleotide_cyclase"/>
</dbReference>
<dbReference type="Pfam" id="PF00990">
    <property type="entry name" value="GGDEF"/>
    <property type="match status" value="1"/>
</dbReference>
<keyword evidence="3" id="KW-1185">Reference proteome</keyword>
<dbReference type="InterPro" id="IPR043128">
    <property type="entry name" value="Rev_trsase/Diguanyl_cyclase"/>
</dbReference>
<dbReference type="PANTHER" id="PTHR45138:SF23">
    <property type="entry name" value="SIGNALING PROTEIN"/>
    <property type="match status" value="1"/>
</dbReference>
<gene>
    <name evidence="2" type="primary">dgcP</name>
    <name evidence="2" type="ORF">TPELB_15040</name>
</gene>
<reference evidence="2 3" key="1">
    <citation type="submission" date="2024-04" db="EMBL/GenBank/DDBJ databases">
        <title>Isolation and characterization of novel acetogenic strains of the genera Terrisporobacter and Acetoanaerobium.</title>
        <authorList>
            <person name="Boeer T."/>
            <person name="Schueler M.A."/>
            <person name="Lueschen A."/>
            <person name="Eysell L."/>
            <person name="Droege J."/>
            <person name="Heinemann M."/>
            <person name="Engelhardt L."/>
            <person name="Basen M."/>
            <person name="Daniel R."/>
        </authorList>
    </citation>
    <scope>NUCLEOTIDE SEQUENCE [LARGE SCALE GENOMIC DNA]</scope>
    <source>
        <strain evidence="2 3">ELB</strain>
    </source>
</reference>
<keyword evidence="2" id="KW-0548">Nucleotidyltransferase</keyword>
<dbReference type="PROSITE" id="PS50887">
    <property type="entry name" value="GGDEF"/>
    <property type="match status" value="1"/>
</dbReference>
<dbReference type="SMART" id="SM00267">
    <property type="entry name" value="GGDEF"/>
    <property type="match status" value="1"/>
</dbReference>
<keyword evidence="2" id="KW-0808">Transferase</keyword>
<organism evidence="2 3">
    <name type="scientific">Terrisporobacter petrolearius</name>
    <dbReference type="NCBI Taxonomy" id="1460447"/>
    <lineage>
        <taxon>Bacteria</taxon>
        <taxon>Bacillati</taxon>
        <taxon>Bacillota</taxon>
        <taxon>Clostridia</taxon>
        <taxon>Peptostreptococcales</taxon>
        <taxon>Peptostreptococcaceae</taxon>
        <taxon>Terrisporobacter</taxon>
    </lineage>
</organism>
<sequence length="201" mass="23541">MNYYNMDRQKLIEILIQKDEILQKLRLENKKLNYLVSIDSMTGVLNRKSGLGLLERELKLAKDNDENLVICFIDVDGLKIINDTFGHEQGDKLLISVAEILKKSIRKTDFAIRMGGDEFLVVFPKTTMKEVNTVWGRIIKLIEESNKNNEKYNLSLSYGFYEYSKETEEKLTSKDLIKMADREMYRVKRGKKRNYAINVEK</sequence>
<dbReference type="RefSeq" id="WP_343339148.1">
    <property type="nucleotide sequence ID" value="NZ_CP154622.1"/>
</dbReference>
<dbReference type="Gene3D" id="3.30.70.270">
    <property type="match status" value="1"/>
</dbReference>
<feature type="domain" description="GGDEF" evidence="1">
    <location>
        <begin position="66"/>
        <end position="201"/>
    </location>
</feature>
<dbReference type="InterPro" id="IPR000160">
    <property type="entry name" value="GGDEF_dom"/>
</dbReference>
<evidence type="ECO:0000313" key="2">
    <source>
        <dbReference type="EMBL" id="XAM41193.1"/>
    </source>
</evidence>
<accession>A0ABZ3FBL3</accession>
<name>A0ABZ3FBL3_9FIRM</name>
<dbReference type="SUPFAM" id="SSF55073">
    <property type="entry name" value="Nucleotide cyclase"/>
    <property type="match status" value="1"/>
</dbReference>